<accession>A0A8W8MGZ0</accession>
<organism evidence="9 10">
    <name type="scientific">Magallana gigas</name>
    <name type="common">Pacific oyster</name>
    <name type="synonym">Crassostrea gigas</name>
    <dbReference type="NCBI Taxonomy" id="29159"/>
    <lineage>
        <taxon>Eukaryota</taxon>
        <taxon>Metazoa</taxon>
        <taxon>Spiralia</taxon>
        <taxon>Lophotrochozoa</taxon>
        <taxon>Mollusca</taxon>
        <taxon>Bivalvia</taxon>
        <taxon>Autobranchia</taxon>
        <taxon>Pteriomorphia</taxon>
        <taxon>Ostreida</taxon>
        <taxon>Ostreoidea</taxon>
        <taxon>Ostreidae</taxon>
        <taxon>Magallana</taxon>
    </lineage>
</organism>
<comment type="subcellular location">
    <subcellularLocation>
        <location evidence="2">Cytoplasm</location>
    </subcellularLocation>
    <subcellularLocation>
        <location evidence="1">Nucleus</location>
    </subcellularLocation>
</comment>
<sequence length="446" mass="51354">MGLSPFLASLHCWPYPVWYKLRQSEAIVVQQHRACQISQRASDRSLENPQALSDLSNYHEFYRLLARLKTNYQLGELVKVTNYPELIKRIAEFTITDQTDCRVYCDQSEEDGGLHAVREWCRDRVEESLEDQGMINQQLDQLSTIGRCEYEKTCGLLVQLFDEAAQRYQEAINSGTQGVEITIQECRLSWLVYIIGAVIGGQISFASTDDHDAMNGELACRITNLKYWARSEQITWKTLQLLNDLSVGYSSVRKLVKLDAVQFVLSNHTNEHFLFLGLNANNRSFADMRCRTTFYTALARLLMVDLREDDEDKFEEFMVPLTSAFESVGTMLTNMDTPQKEEEAKRAVVGLARDLRGVAFAFNTKTSYMMFFDWMYPLWVAYYPSYTPILHRAIEIWYHDSAVTTPVLKLMAELAQSRSQRLLFDVSSPNCYLLFREVSCSGRSAK</sequence>
<comment type="similarity">
    <text evidence="3">Belongs to the exportin family.</text>
</comment>
<dbReference type="Proteomes" id="UP000005408">
    <property type="component" value="Unassembled WGS sequence"/>
</dbReference>
<dbReference type="GO" id="GO:0005737">
    <property type="term" value="C:cytoplasm"/>
    <property type="evidence" value="ECO:0007669"/>
    <property type="project" value="UniProtKB-SubCell"/>
</dbReference>
<evidence type="ECO:0000313" key="9">
    <source>
        <dbReference type="EnsemblMetazoa" id="G34032.1:cds"/>
    </source>
</evidence>
<name>A0A8W8MGZ0_MAGGI</name>
<evidence type="ECO:0000256" key="2">
    <source>
        <dbReference type="ARBA" id="ARBA00004496"/>
    </source>
</evidence>
<proteinExistence type="inferred from homology"/>
<keyword evidence="10" id="KW-1185">Reference proteome</keyword>
<evidence type="ECO:0000256" key="4">
    <source>
        <dbReference type="ARBA" id="ARBA00022448"/>
    </source>
</evidence>
<dbReference type="Pfam" id="PF25795">
    <property type="entry name" value="TPR_XPO7"/>
    <property type="match status" value="1"/>
</dbReference>
<feature type="domain" description="Exportin-7/Ran-binding protein 17 TPR repeats" evidence="8">
    <location>
        <begin position="118"/>
        <end position="222"/>
    </location>
</feature>
<evidence type="ECO:0000256" key="1">
    <source>
        <dbReference type="ARBA" id="ARBA00004123"/>
    </source>
</evidence>
<keyword evidence="4" id="KW-0813">Transport</keyword>
<dbReference type="PANTHER" id="PTHR12596">
    <property type="entry name" value="EXPORTIN 4,7-RELATED"/>
    <property type="match status" value="1"/>
</dbReference>
<dbReference type="AlphaFoldDB" id="A0A8W8MGZ0"/>
<keyword evidence="6" id="KW-0653">Protein transport</keyword>
<keyword evidence="7" id="KW-0539">Nucleus</keyword>
<dbReference type="InterPro" id="IPR044189">
    <property type="entry name" value="XPO4/7-like"/>
</dbReference>
<dbReference type="EnsemblMetazoa" id="G34032.1">
    <property type="protein sequence ID" value="G34032.1:cds"/>
    <property type="gene ID" value="G34032"/>
</dbReference>
<evidence type="ECO:0000313" key="10">
    <source>
        <dbReference type="Proteomes" id="UP000005408"/>
    </source>
</evidence>
<evidence type="ECO:0000256" key="6">
    <source>
        <dbReference type="ARBA" id="ARBA00022927"/>
    </source>
</evidence>
<evidence type="ECO:0000256" key="5">
    <source>
        <dbReference type="ARBA" id="ARBA00022490"/>
    </source>
</evidence>
<dbReference type="InterPro" id="IPR057947">
    <property type="entry name" value="TPR_XPO7/RBP17"/>
</dbReference>
<keyword evidence="5" id="KW-0963">Cytoplasm</keyword>
<protein>
    <recommendedName>
        <fullName evidence="8">Exportin-7/Ran-binding protein 17 TPR repeats domain-containing protein</fullName>
    </recommendedName>
</protein>
<evidence type="ECO:0000259" key="8">
    <source>
        <dbReference type="Pfam" id="PF25795"/>
    </source>
</evidence>
<dbReference type="GO" id="GO:0005643">
    <property type="term" value="C:nuclear pore"/>
    <property type="evidence" value="ECO:0007669"/>
    <property type="project" value="TreeGrafter"/>
</dbReference>
<evidence type="ECO:0000256" key="7">
    <source>
        <dbReference type="ARBA" id="ARBA00023242"/>
    </source>
</evidence>
<reference evidence="9" key="1">
    <citation type="submission" date="2022-08" db="UniProtKB">
        <authorList>
            <consortium name="EnsemblMetazoa"/>
        </authorList>
    </citation>
    <scope>IDENTIFICATION</scope>
    <source>
        <strain evidence="9">05x7-T-G4-1.051#20</strain>
    </source>
</reference>
<evidence type="ECO:0000256" key="3">
    <source>
        <dbReference type="ARBA" id="ARBA00009466"/>
    </source>
</evidence>
<dbReference type="PANTHER" id="PTHR12596:SF2">
    <property type="entry name" value="EXPORTIN-7 ISOFORM X1"/>
    <property type="match status" value="1"/>
</dbReference>
<dbReference type="GO" id="GO:0006611">
    <property type="term" value="P:protein export from nucleus"/>
    <property type="evidence" value="ECO:0007669"/>
    <property type="project" value="TreeGrafter"/>
</dbReference>
<dbReference type="GO" id="GO:0005049">
    <property type="term" value="F:nuclear export signal receptor activity"/>
    <property type="evidence" value="ECO:0007669"/>
    <property type="project" value="InterPro"/>
</dbReference>